<organism evidence="1 2">
    <name type="scientific">Pseudocercospora musae</name>
    <dbReference type="NCBI Taxonomy" id="113226"/>
    <lineage>
        <taxon>Eukaryota</taxon>
        <taxon>Fungi</taxon>
        <taxon>Dikarya</taxon>
        <taxon>Ascomycota</taxon>
        <taxon>Pezizomycotina</taxon>
        <taxon>Dothideomycetes</taxon>
        <taxon>Dothideomycetidae</taxon>
        <taxon>Mycosphaerellales</taxon>
        <taxon>Mycosphaerellaceae</taxon>
        <taxon>Pseudocercospora</taxon>
    </lineage>
</organism>
<comment type="caution">
    <text evidence="1">The sequence shown here is derived from an EMBL/GenBank/DDBJ whole genome shotgun (WGS) entry which is preliminary data.</text>
</comment>
<reference evidence="1 2" key="1">
    <citation type="submission" date="2015-07" db="EMBL/GenBank/DDBJ databases">
        <title>Comparative genomics of the Sigatoka disease complex on banana suggests a link between parallel evolutionary changes in Pseudocercospora fijiensis and Pseudocercospora eumusae and increased virulence on the banana host.</title>
        <authorList>
            <person name="Chang T.-C."/>
            <person name="Salvucci A."/>
            <person name="Crous P.W."/>
            <person name="Stergiopoulos I."/>
        </authorList>
    </citation>
    <scope>NUCLEOTIDE SEQUENCE [LARGE SCALE GENOMIC DNA]</scope>
    <source>
        <strain evidence="1 2">CBS 116634</strain>
    </source>
</reference>
<evidence type="ECO:0000313" key="2">
    <source>
        <dbReference type="Proteomes" id="UP000073492"/>
    </source>
</evidence>
<keyword evidence="2" id="KW-1185">Reference proteome</keyword>
<dbReference type="EMBL" id="LFZO01000133">
    <property type="protein sequence ID" value="KXT12982.1"/>
    <property type="molecule type" value="Genomic_DNA"/>
</dbReference>
<dbReference type="AlphaFoldDB" id="A0A139IEH4"/>
<dbReference type="Proteomes" id="UP000073492">
    <property type="component" value="Unassembled WGS sequence"/>
</dbReference>
<evidence type="ECO:0000313" key="1">
    <source>
        <dbReference type="EMBL" id="KXT12982.1"/>
    </source>
</evidence>
<accession>A0A139IEH4</accession>
<name>A0A139IEH4_9PEZI</name>
<gene>
    <name evidence="1" type="ORF">AC579_3173</name>
</gene>
<sequence>MRTDWPHHAPLPRIFFLNLDMATTRSLVMSGISRWCRHKRGRGVSKLFKRFQALLYTIEAQIAEWPDVLTSSDIKENCGDSQYCRESDEDKSDKHNEVTTGSLPFQRARGFCYHDFYDETDESIKSTLLSKQR</sequence>
<protein>
    <submittedName>
        <fullName evidence="1">Uncharacterized protein</fullName>
    </submittedName>
</protein>
<proteinExistence type="predicted"/>